<gene>
    <name evidence="2" type="ORF">FHX64_002189</name>
</gene>
<dbReference type="PANTHER" id="PTHR40101">
    <property type="entry name" value="CONSERVED PROTEIN"/>
    <property type="match status" value="1"/>
</dbReference>
<dbReference type="RefSeq" id="WP_183413786.1">
    <property type="nucleotide sequence ID" value="NZ_JACHYB010000002.1"/>
</dbReference>
<keyword evidence="3" id="KW-1185">Reference proteome</keyword>
<name>A0A7W5DRZ3_9PORP</name>
<dbReference type="PANTHER" id="PTHR40101:SF1">
    <property type="entry name" value="4FE-4S DOMAIN-CONTAINING PROTEIN"/>
    <property type="match status" value="1"/>
</dbReference>
<evidence type="ECO:0000313" key="3">
    <source>
        <dbReference type="Proteomes" id="UP000544222"/>
    </source>
</evidence>
<comment type="caution">
    <text evidence="2">The sequence shown here is derived from an EMBL/GenBank/DDBJ whole genome shotgun (WGS) entry which is preliminary data.</text>
</comment>
<dbReference type="InterPro" id="IPR000415">
    <property type="entry name" value="Nitroreductase-like"/>
</dbReference>
<dbReference type="Pfam" id="PF09918">
    <property type="entry name" value="DUF2148"/>
    <property type="match status" value="1"/>
</dbReference>
<proteinExistence type="predicted"/>
<protein>
    <submittedName>
        <fullName evidence="2">Putative ferredoxin-like protein</fullName>
    </submittedName>
</protein>
<organism evidence="2 3">
    <name type="scientific">Microbacter margulisiae</name>
    <dbReference type="NCBI Taxonomy" id="1350067"/>
    <lineage>
        <taxon>Bacteria</taxon>
        <taxon>Pseudomonadati</taxon>
        <taxon>Bacteroidota</taxon>
        <taxon>Bacteroidia</taxon>
        <taxon>Bacteroidales</taxon>
        <taxon>Porphyromonadaceae</taxon>
        <taxon>Microbacter</taxon>
    </lineage>
</organism>
<feature type="domain" description="DUF2148" evidence="1">
    <location>
        <begin position="110"/>
        <end position="174"/>
    </location>
</feature>
<dbReference type="AlphaFoldDB" id="A0A7W5DRZ3"/>
<dbReference type="Gene3D" id="3.40.109.10">
    <property type="entry name" value="NADH Oxidase"/>
    <property type="match status" value="1"/>
</dbReference>
<dbReference type="Proteomes" id="UP000544222">
    <property type="component" value="Unassembled WGS sequence"/>
</dbReference>
<dbReference type="EMBL" id="JACHYB010000002">
    <property type="protein sequence ID" value="MBB3187991.1"/>
    <property type="molecule type" value="Genomic_DNA"/>
</dbReference>
<dbReference type="InterPro" id="IPR019224">
    <property type="entry name" value="DUF2148"/>
</dbReference>
<sequence length="180" mass="19593">MIIDERETRSKRIVEIAELIMTAARTAPKGKGIDVIEIATVMGDDIQKLSDVTYAKGEECGLKFLFRDAENILLADAVVLIGTKTKVQGLNCGYCGASTCEEKLKNDAMPCAINMIDLGIALGSAVSTAADLRVDTRVMFSVGFAVKALNIMTECHSVYAIPISISSKNPFFDRRPREQK</sequence>
<evidence type="ECO:0000313" key="2">
    <source>
        <dbReference type="EMBL" id="MBB3187991.1"/>
    </source>
</evidence>
<dbReference type="SUPFAM" id="SSF55469">
    <property type="entry name" value="FMN-dependent nitroreductase-like"/>
    <property type="match status" value="1"/>
</dbReference>
<dbReference type="GO" id="GO:0016491">
    <property type="term" value="F:oxidoreductase activity"/>
    <property type="evidence" value="ECO:0007669"/>
    <property type="project" value="InterPro"/>
</dbReference>
<evidence type="ECO:0000259" key="1">
    <source>
        <dbReference type="Pfam" id="PF09918"/>
    </source>
</evidence>
<accession>A0A7W5DRZ3</accession>
<reference evidence="2 3" key="1">
    <citation type="submission" date="2020-08" db="EMBL/GenBank/DDBJ databases">
        <title>Genomic Encyclopedia of Type Strains, Phase IV (KMG-IV): sequencing the most valuable type-strain genomes for metagenomic binning, comparative biology and taxonomic classification.</title>
        <authorList>
            <person name="Goeker M."/>
        </authorList>
    </citation>
    <scope>NUCLEOTIDE SEQUENCE [LARGE SCALE GENOMIC DNA]</scope>
    <source>
        <strain evidence="2 3">DSM 27471</strain>
    </source>
</reference>